<feature type="compositionally biased region" description="Basic and acidic residues" evidence="1">
    <location>
        <begin position="171"/>
        <end position="192"/>
    </location>
</feature>
<feature type="compositionally biased region" description="Pro residues" evidence="1">
    <location>
        <begin position="94"/>
        <end position="104"/>
    </location>
</feature>
<feature type="region of interest" description="Disordered" evidence="1">
    <location>
        <begin position="87"/>
        <end position="204"/>
    </location>
</feature>
<sequence>MTLCQYWTDTGVAEHGSGVDGPKCRPGYGEQAAGLLEGGQTGPGSVFLRVLRCSPVFLPNVGQSSDGGLSSAEPEPLIPLLGRQMARTARHSPDPPGPRPPRGAPQPRHSWRGTGGVRAGFKSAAACQPPCAGRAGHAARTRRARNQTGGASVTLTDLFVRKQADSVQNPEHSDPPEPDPDPRARPRPRPPEPNRTGLDSVYCV</sequence>
<keyword evidence="3" id="KW-1185">Reference proteome</keyword>
<organism evidence="2 3">
    <name type="scientific">Larimichthys crocea</name>
    <name type="common">Large yellow croaker</name>
    <name type="synonym">Pseudosciaena crocea</name>
    <dbReference type="NCBI Taxonomy" id="215358"/>
    <lineage>
        <taxon>Eukaryota</taxon>
        <taxon>Metazoa</taxon>
        <taxon>Chordata</taxon>
        <taxon>Craniata</taxon>
        <taxon>Vertebrata</taxon>
        <taxon>Euteleostomi</taxon>
        <taxon>Actinopterygii</taxon>
        <taxon>Neopterygii</taxon>
        <taxon>Teleostei</taxon>
        <taxon>Neoteleostei</taxon>
        <taxon>Acanthomorphata</taxon>
        <taxon>Eupercaria</taxon>
        <taxon>Sciaenidae</taxon>
        <taxon>Larimichthys</taxon>
    </lineage>
</organism>
<reference evidence="2 3" key="1">
    <citation type="submission" date="2019-07" db="EMBL/GenBank/DDBJ databases">
        <title>Chromosome genome assembly for large yellow croaker.</title>
        <authorList>
            <person name="Xiao S."/>
        </authorList>
    </citation>
    <scope>NUCLEOTIDE SEQUENCE [LARGE SCALE GENOMIC DNA]</scope>
    <source>
        <strain evidence="2">JMULYC20181020</strain>
        <tissue evidence="2">Muscle</tissue>
    </source>
</reference>
<feature type="compositionally biased region" description="Polar residues" evidence="1">
    <location>
        <begin position="146"/>
        <end position="155"/>
    </location>
</feature>
<dbReference type="Proteomes" id="UP000424527">
    <property type="component" value="Unassembled WGS sequence"/>
</dbReference>
<evidence type="ECO:0000313" key="2">
    <source>
        <dbReference type="EMBL" id="KAE8288210.1"/>
    </source>
</evidence>
<accession>A0A6G0I9U4</accession>
<evidence type="ECO:0000313" key="3">
    <source>
        <dbReference type="Proteomes" id="UP000424527"/>
    </source>
</evidence>
<comment type="caution">
    <text evidence="2">The sequence shown here is derived from an EMBL/GenBank/DDBJ whole genome shotgun (WGS) entry which is preliminary data.</text>
</comment>
<proteinExistence type="predicted"/>
<dbReference type="EMBL" id="REGW02000013">
    <property type="protein sequence ID" value="KAE8288210.1"/>
    <property type="molecule type" value="Genomic_DNA"/>
</dbReference>
<name>A0A6G0I9U4_LARCR</name>
<dbReference type="AlphaFoldDB" id="A0A6G0I9U4"/>
<evidence type="ECO:0000256" key="1">
    <source>
        <dbReference type="SAM" id="MobiDB-lite"/>
    </source>
</evidence>
<protein>
    <submittedName>
        <fullName evidence="2">Uncharacterized protein</fullName>
    </submittedName>
</protein>
<gene>
    <name evidence="2" type="ORF">D5F01_LYC14272</name>
</gene>